<name>A0AAD7JHT9_9AGAR</name>
<sequence length="328" mass="36282">MSRLTVAQKALAYEFAHSIFRWEVLIEEHGAVLRQNVNEYTIAYDAVERAVTPASYIVPPRDQWPEIIRTLNNTLEPKATTIVDRLTAVNACFFMAKLTMSMVAEDEKVCREMRNIRASLHDNHTYEKVEMRLPERNAMHPLLVERLGLAQAPPSPPPSRYPSVLPAEAFCSASVAHRTRAAISQQELKDYRTNPDPLLEMDPNPGLATGDWRAAGYKQPSTHSPKGKEIWEPTPMTVTQPLDASGADCPSSDRKKNPKKSAVTSNALDLFAQQDMSVRRSRSAITIKIDGGGASGLGSHDQRVQRVLDRGDGAGIPETCLLLIAYPG</sequence>
<gene>
    <name evidence="2" type="ORF">B0H16DRAFT_1883379</name>
</gene>
<organism evidence="2 3">
    <name type="scientific">Mycena metata</name>
    <dbReference type="NCBI Taxonomy" id="1033252"/>
    <lineage>
        <taxon>Eukaryota</taxon>
        <taxon>Fungi</taxon>
        <taxon>Dikarya</taxon>
        <taxon>Basidiomycota</taxon>
        <taxon>Agaricomycotina</taxon>
        <taxon>Agaricomycetes</taxon>
        <taxon>Agaricomycetidae</taxon>
        <taxon>Agaricales</taxon>
        <taxon>Marasmiineae</taxon>
        <taxon>Mycenaceae</taxon>
        <taxon>Mycena</taxon>
    </lineage>
</organism>
<proteinExistence type="predicted"/>
<dbReference type="AlphaFoldDB" id="A0AAD7JHT9"/>
<protein>
    <submittedName>
        <fullName evidence="2">Uncharacterized protein</fullName>
    </submittedName>
</protein>
<reference evidence="2" key="1">
    <citation type="submission" date="2023-03" db="EMBL/GenBank/DDBJ databases">
        <title>Massive genome expansion in bonnet fungi (Mycena s.s.) driven by repeated elements and novel gene families across ecological guilds.</title>
        <authorList>
            <consortium name="Lawrence Berkeley National Laboratory"/>
            <person name="Harder C.B."/>
            <person name="Miyauchi S."/>
            <person name="Viragh M."/>
            <person name="Kuo A."/>
            <person name="Thoen E."/>
            <person name="Andreopoulos B."/>
            <person name="Lu D."/>
            <person name="Skrede I."/>
            <person name="Drula E."/>
            <person name="Henrissat B."/>
            <person name="Morin E."/>
            <person name="Kohler A."/>
            <person name="Barry K."/>
            <person name="LaButti K."/>
            <person name="Morin E."/>
            <person name="Salamov A."/>
            <person name="Lipzen A."/>
            <person name="Mereny Z."/>
            <person name="Hegedus B."/>
            <person name="Baldrian P."/>
            <person name="Stursova M."/>
            <person name="Weitz H."/>
            <person name="Taylor A."/>
            <person name="Grigoriev I.V."/>
            <person name="Nagy L.G."/>
            <person name="Martin F."/>
            <person name="Kauserud H."/>
        </authorList>
    </citation>
    <scope>NUCLEOTIDE SEQUENCE</scope>
    <source>
        <strain evidence="2">CBHHK182m</strain>
    </source>
</reference>
<evidence type="ECO:0000256" key="1">
    <source>
        <dbReference type="SAM" id="MobiDB-lite"/>
    </source>
</evidence>
<comment type="caution">
    <text evidence="2">The sequence shown here is derived from an EMBL/GenBank/DDBJ whole genome shotgun (WGS) entry which is preliminary data.</text>
</comment>
<evidence type="ECO:0000313" key="3">
    <source>
        <dbReference type="Proteomes" id="UP001215598"/>
    </source>
</evidence>
<keyword evidence="3" id="KW-1185">Reference proteome</keyword>
<dbReference type="Proteomes" id="UP001215598">
    <property type="component" value="Unassembled WGS sequence"/>
</dbReference>
<evidence type="ECO:0000313" key="2">
    <source>
        <dbReference type="EMBL" id="KAJ7764754.1"/>
    </source>
</evidence>
<feature type="region of interest" description="Disordered" evidence="1">
    <location>
        <begin position="238"/>
        <end position="262"/>
    </location>
</feature>
<accession>A0AAD7JHT9</accession>
<dbReference type="EMBL" id="JARKIB010000027">
    <property type="protein sequence ID" value="KAJ7764754.1"/>
    <property type="molecule type" value="Genomic_DNA"/>
</dbReference>